<evidence type="ECO:0000256" key="1">
    <source>
        <dbReference type="SAM" id="MobiDB-lite"/>
    </source>
</evidence>
<dbReference type="AlphaFoldDB" id="A0A6C0HE44"/>
<reference evidence="3" key="1">
    <citation type="journal article" date="2020" name="Nature">
        <title>Giant virus diversity and host interactions through global metagenomics.</title>
        <authorList>
            <person name="Schulz F."/>
            <person name="Roux S."/>
            <person name="Paez-Espino D."/>
            <person name="Jungbluth S."/>
            <person name="Walsh D.A."/>
            <person name="Denef V.J."/>
            <person name="McMahon K.D."/>
            <person name="Konstantinidis K.T."/>
            <person name="Eloe-Fadrosh E.A."/>
            <person name="Kyrpides N.C."/>
            <person name="Woyke T."/>
        </authorList>
    </citation>
    <scope>NUCLEOTIDE SEQUENCE</scope>
    <source>
        <strain evidence="3">GVMAG-M-3300023179-97</strain>
    </source>
</reference>
<accession>A0A6C0HE44</accession>
<feature type="transmembrane region" description="Helical" evidence="2">
    <location>
        <begin position="138"/>
        <end position="156"/>
    </location>
</feature>
<evidence type="ECO:0000313" key="3">
    <source>
        <dbReference type="EMBL" id="QHT78868.1"/>
    </source>
</evidence>
<keyword evidence="2" id="KW-0472">Membrane</keyword>
<feature type="compositionally biased region" description="Low complexity" evidence="1">
    <location>
        <begin position="7"/>
        <end position="16"/>
    </location>
</feature>
<protein>
    <submittedName>
        <fullName evidence="3">Uncharacterized protein</fullName>
    </submittedName>
</protein>
<feature type="transmembrane region" description="Helical" evidence="2">
    <location>
        <begin position="168"/>
        <end position="189"/>
    </location>
</feature>
<feature type="compositionally biased region" description="Polar residues" evidence="1">
    <location>
        <begin position="27"/>
        <end position="39"/>
    </location>
</feature>
<feature type="region of interest" description="Disordered" evidence="1">
    <location>
        <begin position="1"/>
        <end position="62"/>
    </location>
</feature>
<name>A0A6C0HE44_9ZZZZ</name>
<dbReference type="EMBL" id="MN739942">
    <property type="protein sequence ID" value="QHT78868.1"/>
    <property type="molecule type" value="Genomic_DNA"/>
</dbReference>
<keyword evidence="2" id="KW-1133">Transmembrane helix</keyword>
<evidence type="ECO:0000256" key="2">
    <source>
        <dbReference type="SAM" id="Phobius"/>
    </source>
</evidence>
<organism evidence="3">
    <name type="scientific">viral metagenome</name>
    <dbReference type="NCBI Taxonomy" id="1070528"/>
    <lineage>
        <taxon>unclassified sequences</taxon>
        <taxon>metagenomes</taxon>
        <taxon>organismal metagenomes</taxon>
    </lineage>
</organism>
<sequence length="199" mass="21756">MSDTGTLLSELDSSSSNDRDLVDSILSDLNQSSGPHQNAPQPPVGVRGRIQKASPTQSTYPNAADPAVATAHLIGHDHPTEADFQRMVSQNQGPLPFNSMVPQMQQQVKMEGPPKESNYEVPQKNWQGQWIDELKQPIFIAILVFIVTLPAIHLLANHYTPSLLGPGGNFTTIGNVVRSLFTGVLYWILQRVIAPLVSI</sequence>
<keyword evidence="2" id="KW-0812">Transmembrane</keyword>
<proteinExistence type="predicted"/>